<dbReference type="AlphaFoldDB" id="A0AAW7MR74"/>
<evidence type="ECO:0000313" key="4">
    <source>
        <dbReference type="Proteomes" id="UP001172788"/>
    </source>
</evidence>
<evidence type="ECO:0000313" key="5">
    <source>
        <dbReference type="Proteomes" id="UP001172791"/>
    </source>
</evidence>
<dbReference type="PROSITE" id="PS51257">
    <property type="entry name" value="PROKAR_LIPOPROTEIN"/>
    <property type="match status" value="1"/>
</dbReference>
<comment type="caution">
    <text evidence="2">The sequence shown here is derived from an EMBL/GenBank/DDBJ whole genome shotgun (WGS) entry which is preliminary data.</text>
</comment>
<evidence type="ECO:0008006" key="6">
    <source>
        <dbReference type="Google" id="ProtNLM"/>
    </source>
</evidence>
<organism evidence="2 5">
    <name type="scientific">Pandoraea cepalis</name>
    <dbReference type="NCBI Taxonomy" id="2508294"/>
    <lineage>
        <taxon>Bacteria</taxon>
        <taxon>Pseudomonadati</taxon>
        <taxon>Pseudomonadota</taxon>
        <taxon>Betaproteobacteria</taxon>
        <taxon>Burkholderiales</taxon>
        <taxon>Burkholderiaceae</taxon>
        <taxon>Pandoraea</taxon>
    </lineage>
</organism>
<evidence type="ECO:0000313" key="3">
    <source>
        <dbReference type="EMBL" id="MDN4579351.1"/>
    </source>
</evidence>
<protein>
    <recommendedName>
        <fullName evidence="6">Lipoprotein</fullName>
    </recommendedName>
</protein>
<name>A0AAW7MR74_9BURK</name>
<gene>
    <name evidence="2" type="ORF">DBA34_18730</name>
    <name evidence="3" type="ORF">DBB29_14640</name>
</gene>
<dbReference type="Proteomes" id="UP001172791">
    <property type="component" value="Unassembled WGS sequence"/>
</dbReference>
<evidence type="ECO:0000256" key="1">
    <source>
        <dbReference type="SAM" id="SignalP"/>
    </source>
</evidence>
<keyword evidence="1" id="KW-0732">Signal</keyword>
<feature type="signal peptide" evidence="1">
    <location>
        <begin position="1"/>
        <end position="24"/>
    </location>
</feature>
<keyword evidence="4" id="KW-1185">Reference proteome</keyword>
<dbReference type="EMBL" id="QAIC01000041">
    <property type="protein sequence ID" value="MDN4575281.1"/>
    <property type="molecule type" value="Genomic_DNA"/>
</dbReference>
<feature type="chain" id="PRO_5043555124" description="Lipoprotein" evidence="1">
    <location>
        <begin position="25"/>
        <end position="186"/>
    </location>
</feature>
<sequence>MFKKIGVAIAVIFTAMLCACSTTAPNYSASLDNVDKLKKGGDYKAAVGKFTPAPGLKTESGISLRTTTMSSPYGDSYSQYLAEAIKQELSLAGKLSPNSPVRITGTLLQNDVDAGLATGKGTLQARFVVTHGDQTRYDQVKSVETEWSSNFVAAIAIPRATEAYPKLVQKLLTSLLNDDAFLKALQ</sequence>
<proteinExistence type="predicted"/>
<dbReference type="EMBL" id="QAID01000042">
    <property type="protein sequence ID" value="MDN4579351.1"/>
    <property type="molecule type" value="Genomic_DNA"/>
</dbReference>
<accession>A0AAW7MR74</accession>
<dbReference type="Proteomes" id="UP001172788">
    <property type="component" value="Unassembled WGS sequence"/>
</dbReference>
<reference evidence="2" key="1">
    <citation type="submission" date="2018-04" db="EMBL/GenBank/DDBJ databases">
        <authorList>
            <person name="Jy Z."/>
        </authorList>
    </citation>
    <scope>NUCLEOTIDE SEQUENCE</scope>
    <source>
        <strain evidence="3">AS13</strain>
        <strain evidence="2">LA18</strain>
    </source>
</reference>
<evidence type="ECO:0000313" key="2">
    <source>
        <dbReference type="EMBL" id="MDN4575281.1"/>
    </source>
</evidence>